<dbReference type="Gene3D" id="1.10.287.730">
    <property type="entry name" value="Helix hairpin bin"/>
    <property type="match status" value="1"/>
</dbReference>
<keyword evidence="3 6" id="KW-0808">Transferase</keyword>
<dbReference type="InterPro" id="IPR018314">
    <property type="entry name" value="RsmB/NOL1/NOP2-like_CS"/>
</dbReference>
<feature type="binding site" evidence="6">
    <location>
        <position position="336"/>
    </location>
    <ligand>
        <name>S-adenosyl-L-methionine</name>
        <dbReference type="ChEBI" id="CHEBI:59789"/>
    </ligand>
</feature>
<evidence type="ECO:0000256" key="5">
    <source>
        <dbReference type="ARBA" id="ARBA00022884"/>
    </source>
</evidence>
<dbReference type="NCBIfam" id="TIGR00563">
    <property type="entry name" value="rsmB"/>
    <property type="match status" value="1"/>
</dbReference>
<protein>
    <submittedName>
        <fullName evidence="8">16S rRNA (Cytosine(967)-C(5))-methyltransferase RsmB</fullName>
        <ecNumber evidence="8">2.1.1.176</ecNumber>
    </submittedName>
</protein>
<dbReference type="Pfam" id="PF01189">
    <property type="entry name" value="Methyltr_RsmB-F"/>
    <property type="match status" value="1"/>
</dbReference>
<reference evidence="8 9" key="1">
    <citation type="submission" date="2020-08" db="EMBL/GenBank/DDBJ databases">
        <title>Paraeoetvoesia sp. YC-7-48 draft genome sequence.</title>
        <authorList>
            <person name="Yao L."/>
        </authorList>
    </citation>
    <scope>NUCLEOTIDE SEQUENCE [LARGE SCALE GENOMIC DNA]</scope>
    <source>
        <strain evidence="9">YC-7-48</strain>
    </source>
</reference>
<dbReference type="PRINTS" id="PR02008">
    <property type="entry name" value="RCMTFAMILY"/>
</dbReference>
<dbReference type="Gene3D" id="3.40.50.150">
    <property type="entry name" value="Vaccinia Virus protein VP39"/>
    <property type="match status" value="1"/>
</dbReference>
<dbReference type="SUPFAM" id="SSF48013">
    <property type="entry name" value="NusB-like"/>
    <property type="match status" value="1"/>
</dbReference>
<dbReference type="PANTHER" id="PTHR22807">
    <property type="entry name" value="NOP2 YEAST -RELATED NOL1/NOP2/FMU SUN DOMAIN-CONTAINING"/>
    <property type="match status" value="1"/>
</dbReference>
<evidence type="ECO:0000313" key="9">
    <source>
        <dbReference type="Proteomes" id="UP000545386"/>
    </source>
</evidence>
<organism evidence="8 9">
    <name type="scientific">Pusillimonas minor</name>
    <dbReference type="NCBI Taxonomy" id="2697024"/>
    <lineage>
        <taxon>Bacteria</taxon>
        <taxon>Pseudomonadati</taxon>
        <taxon>Pseudomonadota</taxon>
        <taxon>Betaproteobacteria</taxon>
        <taxon>Burkholderiales</taxon>
        <taxon>Alcaligenaceae</taxon>
        <taxon>Pusillimonas</taxon>
    </lineage>
</organism>
<comment type="similarity">
    <text evidence="1 6">Belongs to the class I-like SAM-binding methyltransferase superfamily. RsmB/NOP family.</text>
</comment>
<evidence type="ECO:0000256" key="4">
    <source>
        <dbReference type="ARBA" id="ARBA00022691"/>
    </source>
</evidence>
<accession>A0A842HSP3</accession>
<dbReference type="GO" id="GO:0008649">
    <property type="term" value="F:rRNA methyltransferase activity"/>
    <property type="evidence" value="ECO:0007669"/>
    <property type="project" value="InterPro"/>
</dbReference>
<dbReference type="PROSITE" id="PS51686">
    <property type="entry name" value="SAM_MT_RSMB_NOP"/>
    <property type="match status" value="1"/>
</dbReference>
<dbReference type="InterPro" id="IPR049560">
    <property type="entry name" value="MeTrfase_RsmB-F_NOP2_cat"/>
</dbReference>
<feature type="binding site" evidence="6">
    <location>
        <begin position="266"/>
        <end position="272"/>
    </location>
    <ligand>
        <name>S-adenosyl-L-methionine</name>
        <dbReference type="ChEBI" id="CHEBI:59789"/>
    </ligand>
</feature>
<evidence type="ECO:0000313" key="8">
    <source>
        <dbReference type="EMBL" id="MBC2770668.1"/>
    </source>
</evidence>
<evidence type="ECO:0000259" key="7">
    <source>
        <dbReference type="PROSITE" id="PS51686"/>
    </source>
</evidence>
<feature type="binding site" evidence="6">
    <location>
        <position position="317"/>
    </location>
    <ligand>
        <name>S-adenosyl-L-methionine</name>
        <dbReference type="ChEBI" id="CHEBI:59789"/>
    </ligand>
</feature>
<sequence>MLASAQCLTAVHEGRSLSDVLAQTPSSLKGATQAVSFHVMRHLGQALEVKHMLVTKTPPVPLLDAVLQVSLCLLDTAMVAEQLTREGKPVRPDWPVYAVHTVVDQAVSAVAGHRRMQSFKALVNGVLRRFTRERDTILTRAHGNPEARWNHPNWWVRRLRQAYPDHWKAILLAAQLPPPMTLRVNTRKRSVSQLLADLNAAGIAAQTVRLEGVSPGVESAVVLEQPRPVQDIPGFAEGWWSVQDAAAQLAAPLLGVQPGMRVLDACAAPGGKTAHLLELADIDLVALDADASRLARVGQNLERLGLATDHVTLTAADASRPDTWWDGRVFDAILADVPCTASGVVRRHPDILWLRRETDIARTAALQRKIVKALWKTLKPGGRFLYVTCAVFPQEGEAQAQWLLEQHPDAVRLDAPGQLLPLPVGGQAAAHDGFFFALFAKQASVDNNNAS</sequence>
<gene>
    <name evidence="8" type="primary">rsmB</name>
    <name evidence="8" type="ORF">GTU67_12195</name>
</gene>
<dbReference type="InterPro" id="IPR029063">
    <property type="entry name" value="SAM-dependent_MTases_sf"/>
</dbReference>
<dbReference type="GO" id="GO:0003723">
    <property type="term" value="F:RNA binding"/>
    <property type="evidence" value="ECO:0007669"/>
    <property type="project" value="UniProtKB-UniRule"/>
</dbReference>
<comment type="caution">
    <text evidence="8">The sequence shown here is derived from an EMBL/GenBank/DDBJ whole genome shotgun (WGS) entry which is preliminary data.</text>
</comment>
<dbReference type="InterPro" id="IPR054728">
    <property type="entry name" value="RsmB-like_ferredoxin"/>
</dbReference>
<dbReference type="InterPro" id="IPR004573">
    <property type="entry name" value="rRNA_ssu_MeTfrase_B"/>
</dbReference>
<dbReference type="Proteomes" id="UP000545386">
    <property type="component" value="Unassembled WGS sequence"/>
</dbReference>
<feature type="domain" description="SAM-dependent MTase RsmB/NOP-type" evidence="7">
    <location>
        <begin position="170"/>
        <end position="442"/>
    </location>
</feature>
<dbReference type="Pfam" id="PF22458">
    <property type="entry name" value="RsmF-B_ferredox"/>
    <property type="match status" value="1"/>
</dbReference>
<dbReference type="PROSITE" id="PS01153">
    <property type="entry name" value="NOL1_NOP2_SUN"/>
    <property type="match status" value="1"/>
</dbReference>
<dbReference type="CDD" id="cd02440">
    <property type="entry name" value="AdoMet_MTases"/>
    <property type="match status" value="1"/>
</dbReference>
<dbReference type="AlphaFoldDB" id="A0A842HSP3"/>
<evidence type="ECO:0000256" key="3">
    <source>
        <dbReference type="ARBA" id="ARBA00022679"/>
    </source>
</evidence>
<dbReference type="SUPFAM" id="SSF53335">
    <property type="entry name" value="S-adenosyl-L-methionine-dependent methyltransferases"/>
    <property type="match status" value="1"/>
</dbReference>
<dbReference type="InterPro" id="IPR001678">
    <property type="entry name" value="MeTrfase_RsmB-F_NOP2_dom"/>
</dbReference>
<dbReference type="EC" id="2.1.1.176" evidence="8"/>
<dbReference type="EMBL" id="JACJUU010000011">
    <property type="protein sequence ID" value="MBC2770668.1"/>
    <property type="molecule type" value="Genomic_DNA"/>
</dbReference>
<feature type="binding site" evidence="6">
    <location>
        <position position="288"/>
    </location>
    <ligand>
        <name>S-adenosyl-L-methionine</name>
        <dbReference type="ChEBI" id="CHEBI:59789"/>
    </ligand>
</feature>
<dbReference type="InterPro" id="IPR035926">
    <property type="entry name" value="NusB-like_sf"/>
</dbReference>
<evidence type="ECO:0000256" key="6">
    <source>
        <dbReference type="PROSITE-ProRule" id="PRU01023"/>
    </source>
</evidence>
<evidence type="ECO:0000256" key="1">
    <source>
        <dbReference type="ARBA" id="ARBA00007494"/>
    </source>
</evidence>
<dbReference type="Gene3D" id="3.30.70.1170">
    <property type="entry name" value="Sun protein, domain 3"/>
    <property type="match status" value="1"/>
</dbReference>
<proteinExistence type="inferred from homology"/>
<name>A0A842HSP3_9BURK</name>
<evidence type="ECO:0000256" key="2">
    <source>
        <dbReference type="ARBA" id="ARBA00022603"/>
    </source>
</evidence>
<dbReference type="PANTHER" id="PTHR22807:SF61">
    <property type="entry name" value="NOL1_NOP2_SUN FAMILY PROTEIN _ ANTITERMINATION NUSB DOMAIN-CONTAINING PROTEIN"/>
    <property type="match status" value="1"/>
</dbReference>
<keyword evidence="9" id="KW-1185">Reference proteome</keyword>
<dbReference type="NCBIfam" id="NF008149">
    <property type="entry name" value="PRK10901.1"/>
    <property type="match status" value="1"/>
</dbReference>
<keyword evidence="5 6" id="KW-0694">RNA-binding</keyword>
<keyword evidence="2 6" id="KW-0489">Methyltransferase</keyword>
<keyword evidence="4 6" id="KW-0949">S-adenosyl-L-methionine</keyword>
<feature type="active site" description="Nucleophile" evidence="6">
    <location>
        <position position="389"/>
    </location>
</feature>
<dbReference type="Gene3D" id="1.10.940.10">
    <property type="entry name" value="NusB-like"/>
    <property type="match status" value="1"/>
</dbReference>
<dbReference type="InterPro" id="IPR023267">
    <property type="entry name" value="RCMT"/>
</dbReference>